<reference evidence="1" key="1">
    <citation type="journal article" date="2019" name="Sci. Rep.">
        <title>Draft genome of Tanacetum cinerariifolium, the natural source of mosquito coil.</title>
        <authorList>
            <person name="Yamashiro T."/>
            <person name="Shiraishi A."/>
            <person name="Satake H."/>
            <person name="Nakayama K."/>
        </authorList>
    </citation>
    <scope>NUCLEOTIDE SEQUENCE</scope>
</reference>
<dbReference type="EMBL" id="BKCJ011170601">
    <property type="protein sequence ID" value="GFC98190.1"/>
    <property type="molecule type" value="Genomic_DNA"/>
</dbReference>
<accession>A0A699SKV5</accession>
<name>A0A699SKV5_TANCI</name>
<evidence type="ECO:0000313" key="2">
    <source>
        <dbReference type="EMBL" id="GFC98240.1"/>
    </source>
</evidence>
<proteinExistence type="predicted"/>
<sequence>MKVSENEEEFVDTYENLEVNEAEEEFIDRYDDSDDENELALSDHSSDEDEITIAKVGEGVGEGAKVEMEGVVVVMYPDSVTKKMQIVIMVAEAGEGVGA</sequence>
<comment type="caution">
    <text evidence="1">The sequence shown here is derived from an EMBL/GenBank/DDBJ whole genome shotgun (WGS) entry which is preliminary data.</text>
</comment>
<dbReference type="AlphaFoldDB" id="A0A699SKV5"/>
<evidence type="ECO:0000313" key="1">
    <source>
        <dbReference type="EMBL" id="GFC98190.1"/>
    </source>
</evidence>
<gene>
    <name evidence="1" type="ORF">Tci_870160</name>
    <name evidence="2" type="ORF">Tci_870210</name>
</gene>
<dbReference type="EMBL" id="BKCJ011170953">
    <property type="protein sequence ID" value="GFC98240.1"/>
    <property type="molecule type" value="Genomic_DNA"/>
</dbReference>
<protein>
    <submittedName>
        <fullName evidence="1">Uncharacterized protein</fullName>
    </submittedName>
</protein>
<organism evidence="1">
    <name type="scientific">Tanacetum cinerariifolium</name>
    <name type="common">Dalmatian daisy</name>
    <name type="synonym">Chrysanthemum cinerariifolium</name>
    <dbReference type="NCBI Taxonomy" id="118510"/>
    <lineage>
        <taxon>Eukaryota</taxon>
        <taxon>Viridiplantae</taxon>
        <taxon>Streptophyta</taxon>
        <taxon>Embryophyta</taxon>
        <taxon>Tracheophyta</taxon>
        <taxon>Spermatophyta</taxon>
        <taxon>Magnoliopsida</taxon>
        <taxon>eudicotyledons</taxon>
        <taxon>Gunneridae</taxon>
        <taxon>Pentapetalae</taxon>
        <taxon>asterids</taxon>
        <taxon>campanulids</taxon>
        <taxon>Asterales</taxon>
        <taxon>Asteraceae</taxon>
        <taxon>Asteroideae</taxon>
        <taxon>Anthemideae</taxon>
        <taxon>Anthemidinae</taxon>
        <taxon>Tanacetum</taxon>
    </lineage>
</organism>